<dbReference type="Gene3D" id="1.10.8.60">
    <property type="match status" value="1"/>
</dbReference>
<dbReference type="InterPro" id="IPR027417">
    <property type="entry name" value="P-loop_NTPase"/>
</dbReference>
<feature type="domain" description="DNA polymerase III delta N-terminal" evidence="9">
    <location>
        <begin position="51"/>
        <end position="141"/>
    </location>
</feature>
<dbReference type="PANTHER" id="PTHR34388">
    <property type="entry name" value="DNA POLYMERASE III SUBUNIT DELTA"/>
    <property type="match status" value="1"/>
</dbReference>
<evidence type="ECO:0000256" key="8">
    <source>
        <dbReference type="ARBA" id="ARBA00049244"/>
    </source>
</evidence>
<dbReference type="Gene3D" id="3.40.50.300">
    <property type="entry name" value="P-loop containing nucleotide triphosphate hydrolases"/>
    <property type="match status" value="1"/>
</dbReference>
<dbReference type="Proteomes" id="UP000031465">
    <property type="component" value="Unassembled WGS sequence"/>
</dbReference>
<dbReference type="SUPFAM" id="SSF48019">
    <property type="entry name" value="post-AAA+ oligomerization domain-like"/>
    <property type="match status" value="1"/>
</dbReference>
<dbReference type="GO" id="GO:0003677">
    <property type="term" value="F:DNA binding"/>
    <property type="evidence" value="ECO:0007669"/>
    <property type="project" value="InterPro"/>
</dbReference>
<dbReference type="PATRIC" id="fig|362787.3.peg.1387"/>
<dbReference type="InterPro" id="IPR008921">
    <property type="entry name" value="DNA_pol3_clamp-load_cplx_C"/>
</dbReference>
<gene>
    <name evidence="11" type="ORF">DB44_DK00100</name>
</gene>
<evidence type="ECO:0000256" key="2">
    <source>
        <dbReference type="ARBA" id="ARBA00017703"/>
    </source>
</evidence>
<evidence type="ECO:0000259" key="9">
    <source>
        <dbReference type="Pfam" id="PF06144"/>
    </source>
</evidence>
<accession>A0A0C1H9D2</accession>
<sequence length="344" mass="39703">MVKYDNSRAFEKHLEGAAPHHFSRLYFILSKDPVEQQEAVEHTLHALHPSPNVLEESIEIIDGTQATLDMLFSELYSHHLFADKRLFWIQNADKLKKNLIEALEKYFPQIPSSQYLILSAPSWNKQTSFYKAAEKEGIILELTEPKPWEKEKKLIEWASKQLSAKRKIIPYQVCQLLVKQTGLDSSLLIQEIEKLLCYIGDRNEITQQDIIKICNYQPSDTIWQLGEALFKRDGLAAILIAQSLLTEGQSLLPLLRQIRSQFQTQFHICVMLANGKVALEISHEFPYLKGNLLDRTIQQAQSYGLDSLRQGILFIDNTEMRVKNSHADEKLLMELLMIQLTRTI</sequence>
<comment type="caution">
    <text evidence="11">The sequence shown here is derived from an EMBL/GenBank/DDBJ whole genome shotgun (WGS) entry which is preliminary data.</text>
</comment>
<comment type="catalytic activity">
    <reaction evidence="8">
        <text>DNA(n) + a 2'-deoxyribonucleoside 5'-triphosphate = DNA(n+1) + diphosphate</text>
        <dbReference type="Rhea" id="RHEA:22508"/>
        <dbReference type="Rhea" id="RHEA-COMP:17339"/>
        <dbReference type="Rhea" id="RHEA-COMP:17340"/>
        <dbReference type="ChEBI" id="CHEBI:33019"/>
        <dbReference type="ChEBI" id="CHEBI:61560"/>
        <dbReference type="ChEBI" id="CHEBI:173112"/>
        <dbReference type="EC" id="2.7.7.7"/>
    </reaction>
</comment>
<dbReference type="InterPro" id="IPR048466">
    <property type="entry name" value="DNA_pol3_delta-like_C"/>
</dbReference>
<dbReference type="AlphaFoldDB" id="A0A0C1H9D2"/>
<keyword evidence="5" id="KW-0235">DNA replication</keyword>
<dbReference type="Pfam" id="PF06144">
    <property type="entry name" value="DNA_pol3_delta"/>
    <property type="match status" value="1"/>
</dbReference>
<keyword evidence="6" id="KW-0239">DNA-directed DNA polymerase</keyword>
<dbReference type="GO" id="GO:0003887">
    <property type="term" value="F:DNA-directed DNA polymerase activity"/>
    <property type="evidence" value="ECO:0007669"/>
    <property type="project" value="UniProtKB-KW"/>
</dbReference>
<evidence type="ECO:0000256" key="4">
    <source>
        <dbReference type="ARBA" id="ARBA00022695"/>
    </source>
</evidence>
<dbReference type="GO" id="GO:0006261">
    <property type="term" value="P:DNA-templated DNA replication"/>
    <property type="evidence" value="ECO:0007669"/>
    <property type="project" value="TreeGrafter"/>
</dbReference>
<dbReference type="Gene3D" id="1.20.272.10">
    <property type="match status" value="1"/>
</dbReference>
<dbReference type="Pfam" id="PF21694">
    <property type="entry name" value="DNA_pol3_delta_C"/>
    <property type="match status" value="1"/>
</dbReference>
<evidence type="ECO:0000313" key="11">
    <source>
        <dbReference type="EMBL" id="KIC71483.1"/>
    </source>
</evidence>
<dbReference type="NCBIfam" id="TIGR01128">
    <property type="entry name" value="holA"/>
    <property type="match status" value="1"/>
</dbReference>
<evidence type="ECO:0000256" key="6">
    <source>
        <dbReference type="ARBA" id="ARBA00022932"/>
    </source>
</evidence>
<reference evidence="11 12" key="1">
    <citation type="journal article" date="2014" name="Mol. Biol. Evol.">
        <title>Massive expansion of Ubiquitination-related gene families within the Chlamydiae.</title>
        <authorList>
            <person name="Domman D."/>
            <person name="Collingro A."/>
            <person name="Lagkouvardos I."/>
            <person name="Gehre L."/>
            <person name="Weinmaier T."/>
            <person name="Rattei T."/>
            <person name="Subtil A."/>
            <person name="Horn M."/>
        </authorList>
    </citation>
    <scope>NUCLEOTIDE SEQUENCE [LARGE SCALE GENOMIC DNA]</scope>
    <source>
        <strain evidence="11 12">EI2</strain>
    </source>
</reference>
<evidence type="ECO:0000256" key="1">
    <source>
        <dbReference type="ARBA" id="ARBA00012417"/>
    </source>
</evidence>
<keyword evidence="4" id="KW-0548">Nucleotidyltransferase</keyword>
<dbReference type="GO" id="GO:0009360">
    <property type="term" value="C:DNA polymerase III complex"/>
    <property type="evidence" value="ECO:0007669"/>
    <property type="project" value="InterPro"/>
</dbReference>
<dbReference type="InterPro" id="IPR010372">
    <property type="entry name" value="DNA_pol3_delta_N"/>
</dbReference>
<dbReference type="EMBL" id="JSAN01000083">
    <property type="protein sequence ID" value="KIC71483.1"/>
    <property type="molecule type" value="Genomic_DNA"/>
</dbReference>
<organism evidence="11 12">
    <name type="scientific">Candidatus Protochlamydia amoebophila</name>
    <dbReference type="NCBI Taxonomy" id="362787"/>
    <lineage>
        <taxon>Bacteria</taxon>
        <taxon>Pseudomonadati</taxon>
        <taxon>Chlamydiota</taxon>
        <taxon>Chlamydiia</taxon>
        <taxon>Parachlamydiales</taxon>
        <taxon>Parachlamydiaceae</taxon>
        <taxon>Candidatus Protochlamydia</taxon>
    </lineage>
</organism>
<evidence type="ECO:0000256" key="5">
    <source>
        <dbReference type="ARBA" id="ARBA00022705"/>
    </source>
</evidence>
<dbReference type="EC" id="2.7.7.7" evidence="1"/>
<proteinExistence type="inferred from homology"/>
<evidence type="ECO:0000256" key="7">
    <source>
        <dbReference type="ARBA" id="ARBA00034754"/>
    </source>
</evidence>
<dbReference type="PANTHER" id="PTHR34388:SF1">
    <property type="entry name" value="DNA POLYMERASE III SUBUNIT DELTA"/>
    <property type="match status" value="1"/>
</dbReference>
<dbReference type="InterPro" id="IPR005790">
    <property type="entry name" value="DNA_polIII_delta"/>
</dbReference>
<evidence type="ECO:0000313" key="12">
    <source>
        <dbReference type="Proteomes" id="UP000031465"/>
    </source>
</evidence>
<evidence type="ECO:0000256" key="3">
    <source>
        <dbReference type="ARBA" id="ARBA00022679"/>
    </source>
</evidence>
<comment type="similarity">
    <text evidence="7">Belongs to the DNA polymerase HolA subunit family.</text>
</comment>
<keyword evidence="3" id="KW-0808">Transferase</keyword>
<feature type="domain" description="DNA polymerase III delta subunit-like C-terminal" evidence="10">
    <location>
        <begin position="220"/>
        <end position="340"/>
    </location>
</feature>
<dbReference type="SUPFAM" id="SSF52540">
    <property type="entry name" value="P-loop containing nucleoside triphosphate hydrolases"/>
    <property type="match status" value="1"/>
</dbReference>
<evidence type="ECO:0000259" key="10">
    <source>
        <dbReference type="Pfam" id="PF21694"/>
    </source>
</evidence>
<name>A0A0C1H9D2_9BACT</name>
<protein>
    <recommendedName>
        <fullName evidence="2">DNA polymerase III subunit delta</fullName>
        <ecNumber evidence="1">2.7.7.7</ecNumber>
    </recommendedName>
</protein>